<proteinExistence type="inferred from homology"/>
<gene>
    <name evidence="3" type="ORF">BA171_00550</name>
</gene>
<dbReference type="HAMAP" id="MF_00758">
    <property type="entry name" value="UPF0301"/>
    <property type="match status" value="1"/>
</dbReference>
<dbReference type="PANTHER" id="PTHR30327:SF1">
    <property type="entry name" value="UPF0301 PROTEIN YQGE"/>
    <property type="match status" value="1"/>
</dbReference>
<evidence type="ECO:0000313" key="3">
    <source>
        <dbReference type="EMBL" id="ASX25708.1"/>
    </source>
</evidence>
<dbReference type="OrthoDB" id="9807486at2"/>
<protein>
    <recommendedName>
        <fullName evidence="2">UPF0301 protein BA171_00550</fullName>
    </recommendedName>
</protein>
<comment type="similarity">
    <text evidence="1 2">Belongs to the UPF0301 (AlgH) family.</text>
</comment>
<dbReference type="GO" id="GO:0005829">
    <property type="term" value="C:cytosol"/>
    <property type="evidence" value="ECO:0007669"/>
    <property type="project" value="TreeGrafter"/>
</dbReference>
<dbReference type="RefSeq" id="WP_016856671.1">
    <property type="nucleotide sequence ID" value="NZ_CP016303.1"/>
</dbReference>
<sequence>MNLQHHFLIAMPLLQNTYFERSVIYVCEHNENGAMGLMINQPVARFTLERLLKKLNISSVHDAGHLNKPVMSGGPLSDDRGFILHSPQSGFNSSVHVSDDTMITTSKDILKTLGTKKQPKNIMVAVGYTGWQKGQLEQELIDNVWLTTKADTEILFNTLIPNRWYEAASKLGINIFHIAQQAGHA</sequence>
<name>A0A249DVY6_9ENTR</name>
<reference evidence="4" key="1">
    <citation type="submission" date="2016-06" db="EMBL/GenBank/DDBJ databases">
        <authorList>
            <person name="Chen W."/>
            <person name="Hasegawa D.K."/>
        </authorList>
    </citation>
    <scope>NUCLEOTIDE SEQUENCE [LARGE SCALE GENOMIC DNA]</scope>
    <source>
        <strain evidence="4">MEAM1</strain>
    </source>
</reference>
<dbReference type="InterPro" id="IPR003774">
    <property type="entry name" value="AlgH-like"/>
</dbReference>
<dbReference type="NCBIfam" id="NF001266">
    <property type="entry name" value="PRK00228.1-1"/>
    <property type="match status" value="1"/>
</dbReference>
<organism evidence="3 4">
    <name type="scientific">Candidatus Hamiltonella defensa</name>
    <name type="common">Bemisia tabaci</name>
    <dbReference type="NCBI Taxonomy" id="672795"/>
    <lineage>
        <taxon>Bacteria</taxon>
        <taxon>Pseudomonadati</taxon>
        <taxon>Pseudomonadota</taxon>
        <taxon>Gammaproteobacteria</taxon>
        <taxon>Enterobacterales</taxon>
        <taxon>Enterobacteriaceae</taxon>
        <taxon>aphid secondary symbionts</taxon>
        <taxon>Candidatus Williamhamiltonella</taxon>
    </lineage>
</organism>
<dbReference type="AlphaFoldDB" id="A0A249DVY6"/>
<evidence type="ECO:0000256" key="2">
    <source>
        <dbReference type="HAMAP-Rule" id="MF_00758"/>
    </source>
</evidence>
<dbReference type="Gene3D" id="3.40.1740.10">
    <property type="entry name" value="VC0467-like"/>
    <property type="match status" value="1"/>
</dbReference>
<reference evidence="3 4" key="2">
    <citation type="submission" date="2017-09" db="EMBL/GenBank/DDBJ databases">
        <title>The genome of whitefly Bemisia tabaci, a global crop pest, provides novel insights into virus transmission, host adaptation and insecticide resistance.</title>
        <authorList>
            <person name="Kaur N."/>
            <person name="Kliot A."/>
            <person name="Pinheiro P.V."/>
            <person name="Luan J."/>
            <person name="Zheng Y."/>
            <person name="Liu W."/>
            <person name="Sun H."/>
            <person name="Yang X."/>
            <person name="Xu Y."/>
            <person name="Luo Y."/>
            <person name="Kruse A."/>
            <person name="Fisher T.W."/>
            <person name="Nelson D.R."/>
            <person name="Elimelech M."/>
            <person name="MacCoss M."/>
            <person name="Johnson R."/>
            <person name="Cohen E."/>
            <person name="Hunter W.B."/>
            <person name="Brown J.K."/>
            <person name="Jander G."/>
            <person name="Cilia M."/>
            <person name="Douglas A.E."/>
            <person name="Ghanim M."/>
            <person name="Simmons A.M."/>
            <person name="Wintermantel W.M."/>
            <person name="Ling K.-S."/>
            <person name="Fei Z."/>
        </authorList>
    </citation>
    <scope>NUCLEOTIDE SEQUENCE [LARGE SCALE GENOMIC DNA]</scope>
    <source>
        <strain evidence="3 4">MEAM1</strain>
    </source>
</reference>
<dbReference type="Pfam" id="PF02622">
    <property type="entry name" value="DUF179"/>
    <property type="match status" value="1"/>
</dbReference>
<accession>A0A249DVY6</accession>
<dbReference type="PANTHER" id="PTHR30327">
    <property type="entry name" value="UNCHARACTERIZED PROTEIN YQGE"/>
    <property type="match status" value="1"/>
</dbReference>
<evidence type="ECO:0000313" key="4">
    <source>
        <dbReference type="Proteomes" id="UP000216438"/>
    </source>
</evidence>
<dbReference type="Proteomes" id="UP000216438">
    <property type="component" value="Chromosome"/>
</dbReference>
<dbReference type="SUPFAM" id="SSF143456">
    <property type="entry name" value="VC0467-like"/>
    <property type="match status" value="1"/>
</dbReference>
<dbReference type="EMBL" id="CP016303">
    <property type="protein sequence ID" value="ASX25708.1"/>
    <property type="molecule type" value="Genomic_DNA"/>
</dbReference>
<evidence type="ECO:0000256" key="1">
    <source>
        <dbReference type="ARBA" id="ARBA00009600"/>
    </source>
</evidence>